<dbReference type="Gene3D" id="3.30.370.10">
    <property type="entry name" value="Barstar-like"/>
    <property type="match status" value="1"/>
</dbReference>
<evidence type="ECO:0000313" key="4">
    <source>
        <dbReference type="Proteomes" id="UP000608345"/>
    </source>
</evidence>
<dbReference type="InterPro" id="IPR000468">
    <property type="entry name" value="Barstar"/>
</dbReference>
<gene>
    <name evidence="3" type="ORF">GCM10011450_02400</name>
</gene>
<dbReference type="AlphaFoldDB" id="A0A918JEH3"/>
<dbReference type="Proteomes" id="UP000608345">
    <property type="component" value="Unassembled WGS sequence"/>
</dbReference>
<feature type="domain" description="Barstar (barnase inhibitor)" evidence="2">
    <location>
        <begin position="21"/>
        <end position="102"/>
    </location>
</feature>
<comment type="similarity">
    <text evidence="1">Belongs to the barstar family.</text>
</comment>
<reference evidence="3" key="1">
    <citation type="journal article" date="2014" name="Int. J. Syst. Evol. Microbiol.">
        <title>Complete genome sequence of Corynebacterium casei LMG S-19264T (=DSM 44701T), isolated from a smear-ripened cheese.</title>
        <authorList>
            <consortium name="US DOE Joint Genome Institute (JGI-PGF)"/>
            <person name="Walter F."/>
            <person name="Albersmeier A."/>
            <person name="Kalinowski J."/>
            <person name="Ruckert C."/>
        </authorList>
    </citation>
    <scope>NUCLEOTIDE SEQUENCE</scope>
    <source>
        <strain evidence="3">KCTC 23732</strain>
    </source>
</reference>
<evidence type="ECO:0000256" key="1">
    <source>
        <dbReference type="ARBA" id="ARBA00006845"/>
    </source>
</evidence>
<sequence length="109" mass="12286">MSVKSSFIPARRLKKKAACSVRVCELSRIGNIDEVYDSLQLDLKLPQYFGRNLDALYDSLSTDVKGPFKIVWLDHESSADALGEIYYEGLIDIFRAVADERDDVELVLG</sequence>
<dbReference type="SUPFAM" id="SSF52038">
    <property type="entry name" value="Barstar-related"/>
    <property type="match status" value="1"/>
</dbReference>
<comment type="caution">
    <text evidence="3">The sequence shown here is derived from an EMBL/GenBank/DDBJ whole genome shotgun (WGS) entry which is preliminary data.</text>
</comment>
<evidence type="ECO:0000259" key="2">
    <source>
        <dbReference type="Pfam" id="PF01337"/>
    </source>
</evidence>
<dbReference type="RefSeq" id="WP_189383609.1">
    <property type="nucleotide sequence ID" value="NZ_BAABFY010000002.1"/>
</dbReference>
<dbReference type="InterPro" id="IPR035905">
    <property type="entry name" value="Barstar-like_sf"/>
</dbReference>
<dbReference type="Pfam" id="PF01337">
    <property type="entry name" value="Barstar"/>
    <property type="match status" value="1"/>
</dbReference>
<name>A0A918JEH3_9BURK</name>
<evidence type="ECO:0000313" key="3">
    <source>
        <dbReference type="EMBL" id="GGW76282.1"/>
    </source>
</evidence>
<dbReference type="EMBL" id="BMYS01000001">
    <property type="protein sequence ID" value="GGW76282.1"/>
    <property type="molecule type" value="Genomic_DNA"/>
</dbReference>
<reference evidence="3" key="2">
    <citation type="submission" date="2020-09" db="EMBL/GenBank/DDBJ databases">
        <authorList>
            <person name="Sun Q."/>
            <person name="Kim S."/>
        </authorList>
    </citation>
    <scope>NUCLEOTIDE SEQUENCE</scope>
    <source>
        <strain evidence="3">KCTC 23732</strain>
    </source>
</reference>
<proteinExistence type="inferred from homology"/>
<protein>
    <recommendedName>
        <fullName evidence="2">Barstar (barnase inhibitor) domain-containing protein</fullName>
    </recommendedName>
</protein>
<organism evidence="3 4">
    <name type="scientific">Advenella faeciporci</name>
    <dbReference type="NCBI Taxonomy" id="797535"/>
    <lineage>
        <taxon>Bacteria</taxon>
        <taxon>Pseudomonadati</taxon>
        <taxon>Pseudomonadota</taxon>
        <taxon>Betaproteobacteria</taxon>
        <taxon>Burkholderiales</taxon>
        <taxon>Alcaligenaceae</taxon>
    </lineage>
</organism>
<keyword evidence="4" id="KW-1185">Reference proteome</keyword>
<accession>A0A918JEH3</accession>